<sequence>MNAYSIYWIKEPVAKSYFHKSDLLHRFFNEYENDPERNYLSKQFSFITQRFHLYKFAMHLKQFSSPNLYVKRIGNRIQIKRDQEVLFLYVENGGLSLRCSNLEAAVSILFPVLEDIHPFFFVQGQDNKHFGWISPMTHDNKNELQQVLYSYF</sequence>
<dbReference type="Pfam" id="PF10747">
    <property type="entry name" value="SirA"/>
    <property type="match status" value="1"/>
</dbReference>
<evidence type="ECO:0008006" key="3">
    <source>
        <dbReference type="Google" id="ProtNLM"/>
    </source>
</evidence>
<dbReference type="Proteomes" id="UP001275436">
    <property type="component" value="Unassembled WGS sequence"/>
</dbReference>
<reference evidence="1 2" key="1">
    <citation type="submission" date="2023-02" db="EMBL/GenBank/DDBJ databases">
        <title>Oceanobacillus kimchii IFOP_LL358 isolated form Alexandrium catenella lab strain.</title>
        <authorList>
            <person name="Gajardo G."/>
            <person name="Ueki S."/>
            <person name="Maruyama F."/>
        </authorList>
    </citation>
    <scope>NUCLEOTIDE SEQUENCE [LARGE SCALE GENOMIC DNA]</scope>
    <source>
        <strain evidence="1 2">IFOP_LL358</strain>
    </source>
</reference>
<organism evidence="1 2">
    <name type="scientific">Oceanobacillus kimchii</name>
    <dbReference type="NCBI Taxonomy" id="746691"/>
    <lineage>
        <taxon>Bacteria</taxon>
        <taxon>Bacillati</taxon>
        <taxon>Bacillota</taxon>
        <taxon>Bacilli</taxon>
        <taxon>Bacillales</taxon>
        <taxon>Bacillaceae</taxon>
        <taxon>Oceanobacillus</taxon>
    </lineage>
</organism>
<dbReference type="EMBL" id="BSKO01000001">
    <property type="protein sequence ID" value="GLO66322.1"/>
    <property type="molecule type" value="Genomic_DNA"/>
</dbReference>
<name>A0ABQ5TJN3_9BACI</name>
<protein>
    <recommendedName>
        <fullName evidence="3">Sporulation inhibitor of replication protein SirA</fullName>
    </recommendedName>
</protein>
<evidence type="ECO:0000313" key="1">
    <source>
        <dbReference type="EMBL" id="GLO66322.1"/>
    </source>
</evidence>
<dbReference type="RefSeq" id="WP_017796788.1">
    <property type="nucleotide sequence ID" value="NZ_BSKO01000001.1"/>
</dbReference>
<dbReference type="InterPro" id="IPR019683">
    <property type="entry name" value="SirA"/>
</dbReference>
<proteinExistence type="predicted"/>
<dbReference type="Gene3D" id="3.30.310.250">
    <property type="entry name" value="Sporulation inhibitor of replication protein SirA"/>
    <property type="match status" value="1"/>
</dbReference>
<accession>A0ABQ5TJN3</accession>
<comment type="caution">
    <text evidence="1">The sequence shown here is derived from an EMBL/GenBank/DDBJ whole genome shotgun (WGS) entry which is preliminary data.</text>
</comment>
<gene>
    <name evidence="1" type="ORF">MACH08_21060</name>
</gene>
<dbReference type="InterPro" id="IPR038449">
    <property type="entry name" value="SirA_sf"/>
</dbReference>
<evidence type="ECO:0000313" key="2">
    <source>
        <dbReference type="Proteomes" id="UP001275436"/>
    </source>
</evidence>
<keyword evidence="2" id="KW-1185">Reference proteome</keyword>